<accession>A0A839RN10</accession>
<organism evidence="2 3">
    <name type="scientific">Hoyosella altamirensis</name>
    <dbReference type="NCBI Taxonomy" id="616997"/>
    <lineage>
        <taxon>Bacteria</taxon>
        <taxon>Bacillati</taxon>
        <taxon>Actinomycetota</taxon>
        <taxon>Actinomycetes</taxon>
        <taxon>Mycobacteriales</taxon>
        <taxon>Hoyosellaceae</taxon>
        <taxon>Hoyosella</taxon>
    </lineage>
</organism>
<dbReference type="EMBL" id="JACHWS010000002">
    <property type="protein sequence ID" value="MBB3037439.1"/>
    <property type="molecule type" value="Genomic_DNA"/>
</dbReference>
<gene>
    <name evidence="1" type="ORF">FHU29_001888</name>
    <name evidence="2" type="ORF">FHU29_001905</name>
</gene>
<dbReference type="AlphaFoldDB" id="A0A839RN10"/>
<comment type="caution">
    <text evidence="2">The sequence shown here is derived from an EMBL/GenBank/DDBJ whole genome shotgun (WGS) entry which is preliminary data.</text>
</comment>
<sequence>MNIPDRMMIVGEDGAPSSIVDVERLQSDATILTFQYAAAAGDDAELDRVARAWTATTDPDYFGYLCAAALSLMVRNVLDPTLAFVDAIAPDRDFRGKLREARDNAEKTLGGTT</sequence>
<evidence type="ECO:0000313" key="3">
    <source>
        <dbReference type="Proteomes" id="UP000567922"/>
    </source>
</evidence>
<protein>
    <submittedName>
        <fullName evidence="2">Uncharacterized protein</fullName>
    </submittedName>
</protein>
<evidence type="ECO:0000313" key="2">
    <source>
        <dbReference type="EMBL" id="MBB3037456.1"/>
    </source>
</evidence>
<proteinExistence type="predicted"/>
<dbReference type="RefSeq" id="WP_083962408.1">
    <property type="nucleotide sequence ID" value="NZ_BDDI01000012.1"/>
</dbReference>
<keyword evidence="3" id="KW-1185">Reference proteome</keyword>
<dbReference type="Proteomes" id="UP000567922">
    <property type="component" value="Unassembled WGS sequence"/>
</dbReference>
<dbReference type="OrthoDB" id="4375197at2"/>
<name>A0A839RN10_9ACTN</name>
<dbReference type="EMBL" id="JACHWS010000002">
    <property type="protein sequence ID" value="MBB3037456.1"/>
    <property type="molecule type" value="Genomic_DNA"/>
</dbReference>
<reference evidence="2 3" key="1">
    <citation type="submission" date="2020-08" db="EMBL/GenBank/DDBJ databases">
        <title>Sequencing the genomes of 1000 actinobacteria strains.</title>
        <authorList>
            <person name="Klenk H.-P."/>
        </authorList>
    </citation>
    <scope>NUCLEOTIDE SEQUENCE [LARGE SCALE GENOMIC DNA]</scope>
    <source>
        <strain evidence="2 3">DSM 45258</strain>
    </source>
</reference>
<evidence type="ECO:0000313" key="1">
    <source>
        <dbReference type="EMBL" id="MBB3037439.1"/>
    </source>
</evidence>